<dbReference type="PROSITE" id="PS51257">
    <property type="entry name" value="PROKAR_LIPOPROTEIN"/>
    <property type="match status" value="1"/>
</dbReference>
<feature type="chain" id="PRO_5036760576" description="PKD domain-containing protein" evidence="1">
    <location>
        <begin position="24"/>
        <end position="259"/>
    </location>
</feature>
<dbReference type="EMBL" id="JADWYR010000003">
    <property type="protein sequence ID" value="MBG9378607.1"/>
    <property type="molecule type" value="Genomic_DNA"/>
</dbReference>
<keyword evidence="3" id="KW-1185">Reference proteome</keyword>
<proteinExistence type="predicted"/>
<evidence type="ECO:0008006" key="4">
    <source>
        <dbReference type="Google" id="ProtNLM"/>
    </source>
</evidence>
<accession>A0A931MDI7</accession>
<evidence type="ECO:0000313" key="2">
    <source>
        <dbReference type="EMBL" id="MBG9378607.1"/>
    </source>
</evidence>
<evidence type="ECO:0000313" key="3">
    <source>
        <dbReference type="Proteomes" id="UP000628448"/>
    </source>
</evidence>
<dbReference type="AlphaFoldDB" id="A0A931MDI7"/>
<dbReference type="RefSeq" id="WP_196992704.1">
    <property type="nucleotide sequence ID" value="NZ_JADWYR010000003.1"/>
</dbReference>
<reference evidence="2" key="1">
    <citation type="submission" date="2020-11" db="EMBL/GenBank/DDBJ databases">
        <title>Bacterial whole genome sequence for Panacibacter sp. DH6.</title>
        <authorList>
            <person name="Le V."/>
            <person name="Ko S."/>
            <person name="Ahn C.-Y."/>
            <person name="Oh H.-M."/>
        </authorList>
    </citation>
    <scope>NUCLEOTIDE SEQUENCE</scope>
    <source>
        <strain evidence="2">DH6</strain>
    </source>
</reference>
<comment type="caution">
    <text evidence="2">The sequence shown here is derived from an EMBL/GenBank/DDBJ whole genome shotgun (WGS) entry which is preliminary data.</text>
</comment>
<feature type="signal peptide" evidence="1">
    <location>
        <begin position="1"/>
        <end position="23"/>
    </location>
</feature>
<sequence>MQKALLISASLLFMLVFSGCTKSSVSPEEEYCNELKKVKIVTAKTSYYVGEPIQLDVSTVVSGYYTWRHSKMPNDISLDEDYYTDYATKINEGWYYLTISNPDCETLHDSIYIEVINEPVDAPCDPSNNTASFSSIPDIAFSTATYGIDYTWNRRYIGGYQSFGYPDINVYFHPFWLEQEPEDGEYTVATGGMAFGSENVYEVFITSLYSSIFFQPTGGKAYVTHVNGKLQVTFCGVELTGSIGGPVYKTTVTGRLTAQ</sequence>
<name>A0A931MDI7_9BACT</name>
<gene>
    <name evidence="2" type="ORF">I5907_20410</name>
</gene>
<evidence type="ECO:0000256" key="1">
    <source>
        <dbReference type="SAM" id="SignalP"/>
    </source>
</evidence>
<organism evidence="2 3">
    <name type="scientific">Panacibacter microcysteis</name>
    <dbReference type="NCBI Taxonomy" id="2793269"/>
    <lineage>
        <taxon>Bacteria</taxon>
        <taxon>Pseudomonadati</taxon>
        <taxon>Bacteroidota</taxon>
        <taxon>Chitinophagia</taxon>
        <taxon>Chitinophagales</taxon>
        <taxon>Chitinophagaceae</taxon>
        <taxon>Panacibacter</taxon>
    </lineage>
</organism>
<protein>
    <recommendedName>
        <fullName evidence="4">PKD domain-containing protein</fullName>
    </recommendedName>
</protein>
<dbReference type="Proteomes" id="UP000628448">
    <property type="component" value="Unassembled WGS sequence"/>
</dbReference>
<keyword evidence="1" id="KW-0732">Signal</keyword>